<feature type="region of interest" description="Disordered" evidence="1">
    <location>
        <begin position="45"/>
        <end position="88"/>
    </location>
</feature>
<protein>
    <submittedName>
        <fullName evidence="2">Uncharacterized protein</fullName>
    </submittedName>
</protein>
<organism evidence="2 3">
    <name type="scientific">Clavibacter michiganensis</name>
    <dbReference type="NCBI Taxonomy" id="28447"/>
    <lineage>
        <taxon>Bacteria</taxon>
        <taxon>Bacillati</taxon>
        <taxon>Actinomycetota</taxon>
        <taxon>Actinomycetes</taxon>
        <taxon>Micrococcales</taxon>
        <taxon>Microbacteriaceae</taxon>
        <taxon>Clavibacter</taxon>
    </lineage>
</organism>
<feature type="region of interest" description="Disordered" evidence="1">
    <location>
        <begin position="155"/>
        <end position="182"/>
    </location>
</feature>
<feature type="compositionally biased region" description="Basic and acidic residues" evidence="1">
    <location>
        <begin position="164"/>
        <end position="173"/>
    </location>
</feature>
<reference evidence="2 3" key="1">
    <citation type="submission" date="2016-08" db="EMBL/GenBank/DDBJ databases">
        <title>Genome sequence of Clavibacter michiganensis spp strain CFBP8019.</title>
        <authorList>
            <person name="Thapa S.P."/>
            <person name="Coaker G."/>
            <person name="Jacques M.-A."/>
        </authorList>
    </citation>
    <scope>NUCLEOTIDE SEQUENCE [LARGE SCALE GENOMIC DNA]</scope>
    <source>
        <strain evidence="2">CFBP8019</strain>
    </source>
</reference>
<name>A0A251YVI9_9MICO</name>
<feature type="compositionally biased region" description="Polar residues" evidence="1">
    <location>
        <begin position="120"/>
        <end position="132"/>
    </location>
</feature>
<dbReference type="EMBL" id="MDJZ01000001">
    <property type="protein sequence ID" value="OUE28240.1"/>
    <property type="molecule type" value="Genomic_DNA"/>
</dbReference>
<dbReference type="RefSeq" id="WP_086513152.1">
    <property type="nucleotide sequence ID" value="NZ_MDJZ01000001.1"/>
</dbReference>
<evidence type="ECO:0000313" key="2">
    <source>
        <dbReference type="EMBL" id="OUE28240.1"/>
    </source>
</evidence>
<feature type="region of interest" description="Disordered" evidence="1">
    <location>
        <begin position="110"/>
        <end position="143"/>
    </location>
</feature>
<accession>A0A251YVI9</accession>
<dbReference type="AlphaFoldDB" id="A0A251YVI9"/>
<comment type="caution">
    <text evidence="2">The sequence shown here is derived from an EMBL/GenBank/DDBJ whole genome shotgun (WGS) entry which is preliminary data.</text>
</comment>
<proteinExistence type="predicted"/>
<sequence>MDARTPGADDDLTALPIDVLRELVFAQGADETDERWIRAAAELTRRERAADAAGGTEGDHAAAGGPADPPDSADPDPDPDPPHPSRRPLAWAAGALVVGLLAGAGIAASVGGSAAPSADPTGTPSAEPTASAQEPPDPARVRSLLGTDITGRSRAMGISGILDRPQEQADRPPRSPYGDVDLSSIRGVQTSVGLYAARTISDDVCLLVYPWAGSVPDEGSSPGSGVMSCVSPDQLAASGLQATWVANVPTRAFDGSVTMAGSVLTAAVDGDGMVTLTSRDRPIAY</sequence>
<evidence type="ECO:0000256" key="1">
    <source>
        <dbReference type="SAM" id="MobiDB-lite"/>
    </source>
</evidence>
<dbReference type="OrthoDB" id="5125203at2"/>
<dbReference type="Proteomes" id="UP000195101">
    <property type="component" value="Unassembled WGS sequence"/>
</dbReference>
<gene>
    <name evidence="2" type="ORF">BFL37_00070</name>
</gene>
<keyword evidence="3" id="KW-1185">Reference proteome</keyword>
<evidence type="ECO:0000313" key="3">
    <source>
        <dbReference type="Proteomes" id="UP000195101"/>
    </source>
</evidence>